<dbReference type="VEuPathDB" id="MicrosporidiaDB:CWI37_0365p0020"/>
<dbReference type="GO" id="GO:0003682">
    <property type="term" value="F:chromatin binding"/>
    <property type="evidence" value="ECO:0007669"/>
    <property type="project" value="TreeGrafter"/>
</dbReference>
<protein>
    <submittedName>
        <fullName evidence="2">Putative nucleolar complex protein</fullName>
    </submittedName>
</protein>
<organism evidence="2 3">
    <name type="scientific">Hamiltosporidium tvaerminnensis</name>
    <dbReference type="NCBI Taxonomy" id="1176355"/>
    <lineage>
        <taxon>Eukaryota</taxon>
        <taxon>Fungi</taxon>
        <taxon>Fungi incertae sedis</taxon>
        <taxon>Microsporidia</taxon>
        <taxon>Dubosqiidae</taxon>
        <taxon>Hamiltosporidium</taxon>
    </lineage>
</organism>
<gene>
    <name evidence="2" type="ORF">CWI37_0365p0020</name>
</gene>
<dbReference type="GO" id="GO:0005730">
    <property type="term" value="C:nucleolus"/>
    <property type="evidence" value="ECO:0007669"/>
    <property type="project" value="TreeGrafter"/>
</dbReference>
<sequence>MSDDSNLTVLNNLSEDCKKIIHEPEKNILLVTHILNCSTEYLLPFKNDNDIKNIINLSLLKVFKHIIPLYKIRTSNEKVKLNKEQKNIMEYDKKLLNVYIFYLKSVFCKNTFESYKCACEILNELDHFNFLEKSVNKVLIGTISEHEEIKEMCLDSIKNKLEGNNEETIFVIINQMYNLKFSSSGFEFLLNIKYLEDKKISDLQLEENGKKDIKMEKKNKKMEFLQRKNEKKKTNEIFLKNLENNKNKMSICDKKREKSRRLNERIIDEVENSENIDSKRKTLKKIVDALLRLYFRVLYDKKTNFYLLTFDGLIKYKRFISQSFLEGLFLMLNNSEIQNNSKLEINKLLCIQSIFENRNYDFKKSVSIIYKILKPLEMDIDRNNLEKLKIIVINLFINMKQPINRVNAILHRLIQFCLIKRVDLFHDLIFILKNNYSINFSDFDQINANNYSEEDIDLVSEKAFFEFHTFLKVANK</sequence>
<dbReference type="Proteomes" id="UP000292362">
    <property type="component" value="Unassembled WGS sequence"/>
</dbReference>
<reference evidence="2 3" key="1">
    <citation type="submission" date="2017-12" db="EMBL/GenBank/DDBJ databases">
        <authorList>
            <person name="Pombert J.-F."/>
            <person name="Haag K.L."/>
            <person name="Ebert D."/>
        </authorList>
    </citation>
    <scope>NUCLEOTIDE SEQUENCE [LARGE SCALE GENOMIC DNA]</scope>
    <source>
        <strain evidence="2">FI-OER-3-3</strain>
    </source>
</reference>
<dbReference type="Pfam" id="PF07540">
    <property type="entry name" value="NOC3p"/>
    <property type="match status" value="1"/>
</dbReference>
<evidence type="ECO:0000313" key="3">
    <source>
        <dbReference type="Proteomes" id="UP000292362"/>
    </source>
</evidence>
<dbReference type="GO" id="GO:0006270">
    <property type="term" value="P:DNA replication initiation"/>
    <property type="evidence" value="ECO:0007669"/>
    <property type="project" value="TreeGrafter"/>
</dbReference>
<evidence type="ECO:0000313" key="2">
    <source>
        <dbReference type="EMBL" id="TBU03056.1"/>
    </source>
</evidence>
<dbReference type="PANTHER" id="PTHR14428:SF5">
    <property type="entry name" value="NUCLEOLAR COMPLEX PROTEIN 3 HOMOLOG"/>
    <property type="match status" value="1"/>
</dbReference>
<dbReference type="PANTHER" id="PTHR14428">
    <property type="entry name" value="NUCLEOLAR COMPLEX PROTEIN 3"/>
    <property type="match status" value="1"/>
</dbReference>
<feature type="domain" description="Nucleolar complex-associated protein 3 N-terminal" evidence="1">
    <location>
        <begin position="12"/>
        <end position="102"/>
    </location>
</feature>
<dbReference type="InterPro" id="IPR011501">
    <property type="entry name" value="Noc3_N"/>
</dbReference>
<dbReference type="AlphaFoldDB" id="A0A4Q9L6X5"/>
<comment type="caution">
    <text evidence="2">The sequence shown here is derived from an EMBL/GenBank/DDBJ whole genome shotgun (WGS) entry which is preliminary data.</text>
</comment>
<accession>A0A4Q9L6X5</accession>
<name>A0A4Q9L6X5_9MICR</name>
<evidence type="ECO:0000259" key="1">
    <source>
        <dbReference type="Pfam" id="PF07540"/>
    </source>
</evidence>
<dbReference type="EMBL" id="PITJ01000365">
    <property type="protein sequence ID" value="TBU03056.1"/>
    <property type="molecule type" value="Genomic_DNA"/>
</dbReference>
<dbReference type="InterPro" id="IPR016903">
    <property type="entry name" value="Nucleolar_cplx-assoc_3"/>
</dbReference>
<proteinExistence type="predicted"/>